<protein>
    <submittedName>
        <fullName evidence="3">Universal stress protein</fullName>
    </submittedName>
</protein>
<dbReference type="Pfam" id="PF00582">
    <property type="entry name" value="Usp"/>
    <property type="match status" value="1"/>
</dbReference>
<dbReference type="AlphaFoldDB" id="A0A9X4BFS4"/>
<name>A0A9X4BFS4_9GAMM</name>
<organism evidence="3 4">
    <name type="scientific">Tahibacter soli</name>
    <dbReference type="NCBI Taxonomy" id="2983605"/>
    <lineage>
        <taxon>Bacteria</taxon>
        <taxon>Pseudomonadati</taxon>
        <taxon>Pseudomonadota</taxon>
        <taxon>Gammaproteobacteria</taxon>
        <taxon>Lysobacterales</taxon>
        <taxon>Rhodanobacteraceae</taxon>
        <taxon>Tahibacter</taxon>
    </lineage>
</organism>
<keyword evidence="4" id="KW-1185">Reference proteome</keyword>
<feature type="domain" description="UspA" evidence="2">
    <location>
        <begin position="2"/>
        <end position="140"/>
    </location>
</feature>
<evidence type="ECO:0000313" key="4">
    <source>
        <dbReference type="Proteomes" id="UP001139971"/>
    </source>
</evidence>
<evidence type="ECO:0000259" key="2">
    <source>
        <dbReference type="Pfam" id="PF00582"/>
    </source>
</evidence>
<dbReference type="PANTHER" id="PTHR31964">
    <property type="entry name" value="ADENINE NUCLEOTIDE ALPHA HYDROLASES-LIKE SUPERFAMILY PROTEIN"/>
    <property type="match status" value="1"/>
</dbReference>
<dbReference type="Proteomes" id="UP001139971">
    <property type="component" value="Unassembled WGS sequence"/>
</dbReference>
<dbReference type="SUPFAM" id="SSF52402">
    <property type="entry name" value="Adenine nucleotide alpha hydrolases-like"/>
    <property type="match status" value="1"/>
</dbReference>
<accession>A0A9X4BFS4</accession>
<dbReference type="InterPro" id="IPR006016">
    <property type="entry name" value="UspA"/>
</dbReference>
<dbReference type="InterPro" id="IPR014729">
    <property type="entry name" value="Rossmann-like_a/b/a_fold"/>
</dbReference>
<dbReference type="CDD" id="cd00293">
    <property type="entry name" value="USP-like"/>
    <property type="match status" value="1"/>
</dbReference>
<sequence>MKILLAVDGGSHSRRAVKYVTSNWRLFEGRAALTLLHVDPPLMTRVARALGREEVQRYHADNAKASLKHARAALRRARIACTEQCLVGDPGTTISQTASAGRYAMVVMGSHGHGAFGNLLLGSVVTKVLHGCKVPVLIVR</sequence>
<dbReference type="PANTHER" id="PTHR31964:SF113">
    <property type="entry name" value="USPA DOMAIN-CONTAINING PROTEIN"/>
    <property type="match status" value="1"/>
</dbReference>
<comment type="caution">
    <text evidence="3">The sequence shown here is derived from an EMBL/GenBank/DDBJ whole genome shotgun (WGS) entry which is preliminary data.</text>
</comment>
<dbReference type="EMBL" id="JAOVZO020000003">
    <property type="protein sequence ID" value="MDC8011670.1"/>
    <property type="molecule type" value="Genomic_DNA"/>
</dbReference>
<dbReference type="RefSeq" id="WP_263542886.1">
    <property type="nucleotide sequence ID" value="NZ_JAOVZO020000003.1"/>
</dbReference>
<gene>
    <name evidence="3" type="ORF">OD750_003830</name>
</gene>
<evidence type="ECO:0000256" key="1">
    <source>
        <dbReference type="ARBA" id="ARBA00008791"/>
    </source>
</evidence>
<dbReference type="InterPro" id="IPR006015">
    <property type="entry name" value="Universal_stress_UspA"/>
</dbReference>
<proteinExistence type="inferred from homology"/>
<evidence type="ECO:0000313" key="3">
    <source>
        <dbReference type="EMBL" id="MDC8011670.1"/>
    </source>
</evidence>
<dbReference type="Gene3D" id="3.40.50.620">
    <property type="entry name" value="HUPs"/>
    <property type="match status" value="1"/>
</dbReference>
<reference evidence="3" key="1">
    <citation type="submission" date="2023-02" db="EMBL/GenBank/DDBJ databases">
        <title>Tahibacter soli sp. nov. isolated from soil.</title>
        <authorList>
            <person name="Baek J.H."/>
            <person name="Lee J.K."/>
            <person name="Choi D.G."/>
            <person name="Jeon C.O."/>
        </authorList>
    </citation>
    <scope>NUCLEOTIDE SEQUENCE</scope>
    <source>
        <strain evidence="3">BL</strain>
    </source>
</reference>
<comment type="similarity">
    <text evidence="1">Belongs to the universal stress protein A family.</text>
</comment>
<dbReference type="PRINTS" id="PR01438">
    <property type="entry name" value="UNVRSLSTRESS"/>
</dbReference>